<dbReference type="Pfam" id="PF18027">
    <property type="entry name" value="Pepdidase_M14_N"/>
    <property type="match status" value="1"/>
</dbReference>
<evidence type="ECO:0000313" key="6">
    <source>
        <dbReference type="EMBL" id="KAJ3225944.1"/>
    </source>
</evidence>
<reference evidence="6" key="1">
    <citation type="submission" date="2020-05" db="EMBL/GenBank/DDBJ databases">
        <title>Phylogenomic resolution of chytrid fungi.</title>
        <authorList>
            <person name="Stajich J.E."/>
            <person name="Amses K."/>
            <person name="Simmons R."/>
            <person name="Seto K."/>
            <person name="Myers J."/>
            <person name="Bonds A."/>
            <person name="Quandt C.A."/>
            <person name="Barry K."/>
            <person name="Liu P."/>
            <person name="Grigoriev I."/>
            <person name="Longcore J.E."/>
            <person name="James T.Y."/>
        </authorList>
    </citation>
    <scope>NUCLEOTIDE SEQUENCE</scope>
    <source>
        <strain evidence="6">JEL0476</strain>
    </source>
</reference>
<dbReference type="AlphaFoldDB" id="A0AAD5U6D8"/>
<name>A0AAD5U6D8_9FUNG</name>
<organism evidence="6 7">
    <name type="scientific">Clydaea vesicula</name>
    <dbReference type="NCBI Taxonomy" id="447962"/>
    <lineage>
        <taxon>Eukaryota</taxon>
        <taxon>Fungi</taxon>
        <taxon>Fungi incertae sedis</taxon>
        <taxon>Chytridiomycota</taxon>
        <taxon>Chytridiomycota incertae sedis</taxon>
        <taxon>Chytridiomycetes</taxon>
        <taxon>Lobulomycetales</taxon>
        <taxon>Lobulomycetaceae</taxon>
        <taxon>Clydaea</taxon>
    </lineage>
</organism>
<dbReference type="Proteomes" id="UP001211065">
    <property type="component" value="Unassembled WGS sequence"/>
</dbReference>
<dbReference type="PANTHER" id="PTHR12756:SF11">
    <property type="entry name" value="CYTOSOLIC CARBOXYPEPTIDASE 1"/>
    <property type="match status" value="1"/>
</dbReference>
<protein>
    <submittedName>
        <fullName evidence="6">Cytosolic carboxypeptidase 3</fullName>
    </submittedName>
</protein>
<dbReference type="Gene3D" id="3.40.630.10">
    <property type="entry name" value="Zn peptidases"/>
    <property type="match status" value="1"/>
</dbReference>
<keyword evidence="6" id="KW-0645">Protease</keyword>
<dbReference type="Gene3D" id="2.60.40.3120">
    <property type="match status" value="1"/>
</dbReference>
<keyword evidence="6" id="KW-0121">Carboxypeptidase</keyword>
<dbReference type="InterPro" id="IPR040626">
    <property type="entry name" value="Pepdidase_M14_N"/>
</dbReference>
<evidence type="ECO:0000256" key="1">
    <source>
        <dbReference type="ARBA" id="ARBA00001947"/>
    </source>
</evidence>
<evidence type="ECO:0000313" key="7">
    <source>
        <dbReference type="Proteomes" id="UP001211065"/>
    </source>
</evidence>
<comment type="cofactor">
    <cofactor evidence="1">
        <name>Zn(2+)</name>
        <dbReference type="ChEBI" id="CHEBI:29105"/>
    </cofactor>
</comment>
<feature type="domain" description="Peptidase M14" evidence="5">
    <location>
        <begin position="363"/>
        <end position="639"/>
    </location>
</feature>
<feature type="active site" description="Proton donor/acceptor" evidence="3">
    <location>
        <position position="596"/>
    </location>
</feature>
<dbReference type="InterPro" id="IPR000834">
    <property type="entry name" value="Peptidase_M14"/>
</dbReference>
<keyword evidence="6" id="KW-0378">Hydrolase</keyword>
<evidence type="ECO:0000259" key="5">
    <source>
        <dbReference type="PROSITE" id="PS52035"/>
    </source>
</evidence>
<accession>A0AAD5U6D8</accession>
<evidence type="ECO:0000256" key="3">
    <source>
        <dbReference type="PROSITE-ProRule" id="PRU01379"/>
    </source>
</evidence>
<comment type="similarity">
    <text evidence="2 3">Belongs to the peptidase M14 family.</text>
</comment>
<comment type="caution">
    <text evidence="6">The sequence shown here is derived from an EMBL/GenBank/DDBJ whole genome shotgun (WGS) entry which is preliminary data.</text>
</comment>
<dbReference type="EMBL" id="JADGJW010000048">
    <property type="protein sequence ID" value="KAJ3225944.1"/>
    <property type="molecule type" value="Genomic_DNA"/>
</dbReference>
<dbReference type="Pfam" id="PF00246">
    <property type="entry name" value="Peptidase_M14"/>
    <property type="match status" value="1"/>
</dbReference>
<dbReference type="PANTHER" id="PTHR12756">
    <property type="entry name" value="CYTOSOLIC CARBOXYPEPTIDASE"/>
    <property type="match status" value="1"/>
</dbReference>
<evidence type="ECO:0000256" key="2">
    <source>
        <dbReference type="ARBA" id="ARBA00005988"/>
    </source>
</evidence>
<keyword evidence="7" id="KW-1185">Reference proteome</keyword>
<dbReference type="PROSITE" id="PS52035">
    <property type="entry name" value="PEPTIDASE_M14"/>
    <property type="match status" value="1"/>
</dbReference>
<dbReference type="GO" id="GO:0008270">
    <property type="term" value="F:zinc ion binding"/>
    <property type="evidence" value="ECO:0007669"/>
    <property type="project" value="InterPro"/>
</dbReference>
<dbReference type="InterPro" id="IPR050821">
    <property type="entry name" value="Cytosolic_carboxypeptidase"/>
</dbReference>
<gene>
    <name evidence="6" type="primary">AGBL3</name>
    <name evidence="6" type="ORF">HK099_005877</name>
</gene>
<proteinExistence type="inferred from homology"/>
<feature type="region of interest" description="Disordered" evidence="4">
    <location>
        <begin position="656"/>
        <end position="682"/>
    </location>
</feature>
<evidence type="ECO:0000256" key="4">
    <source>
        <dbReference type="SAM" id="MobiDB-lite"/>
    </source>
</evidence>
<dbReference type="SUPFAM" id="SSF53187">
    <property type="entry name" value="Zn-dependent exopeptidases"/>
    <property type="match status" value="1"/>
</dbReference>
<dbReference type="GO" id="GO:0006508">
    <property type="term" value="P:proteolysis"/>
    <property type="evidence" value="ECO:0007669"/>
    <property type="project" value="InterPro"/>
</dbReference>
<feature type="compositionally biased region" description="Acidic residues" evidence="4">
    <location>
        <begin position="659"/>
        <end position="669"/>
    </location>
</feature>
<sequence>MNGSNSESNIRINIPHINYPAKLDETESEEDYEEIQLINTKETSKKITFVIEGVDEKAVKNNINVVEYTSYYSVGKKLTDALKKTMNDSNFINKYFETSSDDSEFEEVQEKKNYNSSHSVLERNLRIMKHTFFNEEPRDLFVEQEISAPVWPKEASICNEASTSISINATDMIKCSKFNEYFSNPSENINIPESYFNSATEKKNLVYDCNFKSISSFYKLKSDEDDTLMFESRFESGNLGEAYRVSKYEYNLKIRPDLNTVGHTSWFYFQVRNGKKNTKYTFNIINFMKKNHLYGKGMKPLFFSTNEFKKKNLGFYRIGKNIKYFKNESNDEPSNQELKSTYTLTFEFEFQENNDTCYFANNFPYTYTDLQKFILEIKKNPLTSKYMYHRVIGQTFAKNNIDCLNISNLETFIGKGVIFLTARVHPGETQSSWAIRSIIEHLLGDSCEAKYLRNTYLFKIIPMCNPDGVIIGNHRCNLKGYDLNRQWTENNNVEKHATEIFQIHNYFKKIAAGRNIELFCDFHGHSKRFGSFTYGCENDIKHPRYSEMMFPYLLEKNSKTLFSLAMSNFKIKKDKLQTARVRVWKNFYVKNSLTYEISFCGANSIVLENEKSGFFFGLQELNQIGKNFFLSLFEYFNKSNTFELENLKNCLLKKNTTSDTDESDTSSDEELIRKSSKKRSKKKLNNTNTNFIIKKDSGINSNLEKKEKIKVKKEITNRSVNIKANEKILKKPTKERVSISNLSTTLITMKNPSFDKHRVITPTKFVFKKEEGGPYLQKQQLQDKCINLLVEELITPKVTLVAETEVENNTTNVKQPAQSKNKFSSHSTARVSLTSVNLALEPPWKAGMKFSKGSVLKKK</sequence>
<dbReference type="GO" id="GO:0004181">
    <property type="term" value="F:metallocarboxypeptidase activity"/>
    <property type="evidence" value="ECO:0007669"/>
    <property type="project" value="InterPro"/>
</dbReference>